<accession>A0A3A1R5C2</accession>
<evidence type="ECO:0000256" key="1">
    <source>
        <dbReference type="ARBA" id="ARBA00007913"/>
    </source>
</evidence>
<dbReference type="InterPro" id="IPR050534">
    <property type="entry name" value="Coronavir_polyprotein_1ab"/>
</dbReference>
<reference evidence="7 8" key="1">
    <citation type="submission" date="2018-09" db="EMBL/GenBank/DDBJ databases">
        <title>Bacillus saliacetes sp. nov., isolated from Thai shrimp paste (Ka-pi).</title>
        <authorList>
            <person name="Daroonpunt R."/>
            <person name="Tanasupawat S."/>
            <person name="Yiamsombut S."/>
        </authorList>
    </citation>
    <scope>NUCLEOTIDE SEQUENCE [LARGE SCALE GENOMIC DNA]</scope>
    <source>
        <strain evidence="7 8">SKP7-4</strain>
    </source>
</reference>
<dbReference type="InterPro" id="IPR047187">
    <property type="entry name" value="SF1_C_Upf1"/>
</dbReference>
<dbReference type="InterPro" id="IPR041679">
    <property type="entry name" value="DNA2/NAM7-like_C"/>
</dbReference>
<dbReference type="PANTHER" id="PTHR43788">
    <property type="entry name" value="DNA2/NAM7 HELICASE FAMILY MEMBER"/>
    <property type="match status" value="1"/>
</dbReference>
<keyword evidence="5" id="KW-0067">ATP-binding</keyword>
<dbReference type="InterPro" id="IPR003593">
    <property type="entry name" value="AAA+_ATPase"/>
</dbReference>
<evidence type="ECO:0000256" key="2">
    <source>
        <dbReference type="ARBA" id="ARBA00022741"/>
    </source>
</evidence>
<dbReference type="InterPro" id="IPR027417">
    <property type="entry name" value="P-loop_NTPase"/>
</dbReference>
<dbReference type="Pfam" id="PF13086">
    <property type="entry name" value="AAA_11"/>
    <property type="match status" value="1"/>
</dbReference>
<dbReference type="SUPFAM" id="SSF52540">
    <property type="entry name" value="P-loop containing nucleoside triphosphate hydrolases"/>
    <property type="match status" value="1"/>
</dbReference>
<name>A0A3A1R5C2_9BACI</name>
<dbReference type="RefSeq" id="WP_119545294.1">
    <property type="nucleotide sequence ID" value="NZ_QXIR01000002.1"/>
</dbReference>
<dbReference type="CDD" id="cd18808">
    <property type="entry name" value="SF1_C_Upf1"/>
    <property type="match status" value="1"/>
</dbReference>
<evidence type="ECO:0000256" key="4">
    <source>
        <dbReference type="ARBA" id="ARBA00022806"/>
    </source>
</evidence>
<gene>
    <name evidence="7" type="ORF">D3H55_02335</name>
</gene>
<protein>
    <submittedName>
        <fullName evidence="7">DNA helicase</fullName>
    </submittedName>
</protein>
<dbReference type="Pfam" id="PF13087">
    <property type="entry name" value="AAA_12"/>
    <property type="match status" value="1"/>
</dbReference>
<keyword evidence="8" id="KW-1185">Reference proteome</keyword>
<dbReference type="OrthoDB" id="9757917at2"/>
<dbReference type="AlphaFoldDB" id="A0A3A1R5C2"/>
<dbReference type="GO" id="GO:0005524">
    <property type="term" value="F:ATP binding"/>
    <property type="evidence" value="ECO:0007669"/>
    <property type="project" value="UniProtKB-KW"/>
</dbReference>
<comment type="caution">
    <text evidence="7">The sequence shown here is derived from an EMBL/GenBank/DDBJ whole genome shotgun (WGS) entry which is preliminary data.</text>
</comment>
<keyword evidence="2" id="KW-0547">Nucleotide-binding</keyword>
<proteinExistence type="inferred from homology"/>
<dbReference type="Proteomes" id="UP000265801">
    <property type="component" value="Unassembled WGS sequence"/>
</dbReference>
<dbReference type="InterPro" id="IPR041677">
    <property type="entry name" value="DNA2/NAM7_AAA_11"/>
</dbReference>
<dbReference type="SMART" id="SM00382">
    <property type="entry name" value="AAA"/>
    <property type="match status" value="1"/>
</dbReference>
<evidence type="ECO:0000256" key="3">
    <source>
        <dbReference type="ARBA" id="ARBA00022801"/>
    </source>
</evidence>
<keyword evidence="4 7" id="KW-0347">Helicase</keyword>
<comment type="similarity">
    <text evidence="1">Belongs to the DNA2/NAM7 helicase family.</text>
</comment>
<evidence type="ECO:0000256" key="5">
    <source>
        <dbReference type="ARBA" id="ARBA00022840"/>
    </source>
</evidence>
<feature type="domain" description="AAA+ ATPase" evidence="6">
    <location>
        <begin position="159"/>
        <end position="380"/>
    </location>
</feature>
<evidence type="ECO:0000313" key="8">
    <source>
        <dbReference type="Proteomes" id="UP000265801"/>
    </source>
</evidence>
<sequence>MIAAERMIQQWKTALIAEIQQLKEIDSRGISIIKGQYLGTGEGGSVYWLVMAFPASLFQGSPVIFEYRGKKHEGRVLSSDAGDVIVELDSDLGEETGRGVLHNEPWDLLNQLIDRLTEIEEDSWKLRIVERVMNPGEKTYHPADKVKNLVHEAVLRSKYNPVTYIWGPPGTGKTYTLARMAAYQYVNDRKILILSHSNTAVDVLTLEISRFLKENGKWAPGEVIRYGTAEKDEVNSQRDLSIVSLTEMKDDVSGARRRKFEKKRLLLKRKLSAKFNAKDSSQLTKVEIALVKLREKLRKMEGQFVNEARVIATTLSKAAVDPLIYQTQFDLVIIDEASMAYAPQIAFASTLGTRVVICGDFKQLPPIAVSRHSLAEKWLKQDIFHLSGIASQVEKGYRNQQLMLLPIQRRMHPDISAFTNEFFYYSLVKDHHEILKQRTAVTNLSPFPGEAASIFPLIDNSPWCRTDSGSRWNVMSSLVSIQLMLSANESGIKSIGYVTPYRAQAKWMNKIIPVFFNNRDTVMNSQIFASTVHKFQGSEKDMILFDITDGAPQEKAGALLTQKGSGRLINVSVTRAKSKFIMVGDHQFIKRRVSKNQPVRKLIDFLENRRKGQVPLQDPVFSEVYTKRLKWYKKHDVEKLVKDIKNAKSEIFLSIEKIEDVPHSIWMHLKKTEQEKSIIILCKHNSDFPLSNYKIDRGEFVHHFIGFDQKVLWFGFNDMNSSDCFPYMARVFSGNFFAAYEKNIT</sequence>
<dbReference type="PANTHER" id="PTHR43788:SF8">
    <property type="entry name" value="DNA-BINDING PROTEIN SMUBP-2"/>
    <property type="match status" value="1"/>
</dbReference>
<organism evidence="7 8">
    <name type="scientific">Bacillus salacetis</name>
    <dbReference type="NCBI Taxonomy" id="2315464"/>
    <lineage>
        <taxon>Bacteria</taxon>
        <taxon>Bacillati</taxon>
        <taxon>Bacillota</taxon>
        <taxon>Bacilli</taxon>
        <taxon>Bacillales</taxon>
        <taxon>Bacillaceae</taxon>
        <taxon>Bacillus</taxon>
    </lineage>
</organism>
<dbReference type="GO" id="GO:0043139">
    <property type="term" value="F:5'-3' DNA helicase activity"/>
    <property type="evidence" value="ECO:0007669"/>
    <property type="project" value="TreeGrafter"/>
</dbReference>
<dbReference type="Gene3D" id="3.40.50.300">
    <property type="entry name" value="P-loop containing nucleotide triphosphate hydrolases"/>
    <property type="match status" value="2"/>
</dbReference>
<evidence type="ECO:0000313" key="7">
    <source>
        <dbReference type="EMBL" id="RIW38396.1"/>
    </source>
</evidence>
<dbReference type="EMBL" id="QXIR01000002">
    <property type="protein sequence ID" value="RIW38396.1"/>
    <property type="molecule type" value="Genomic_DNA"/>
</dbReference>
<dbReference type="GO" id="GO:0016787">
    <property type="term" value="F:hydrolase activity"/>
    <property type="evidence" value="ECO:0007669"/>
    <property type="project" value="UniProtKB-KW"/>
</dbReference>
<keyword evidence="3" id="KW-0378">Hydrolase</keyword>
<evidence type="ECO:0000259" key="6">
    <source>
        <dbReference type="SMART" id="SM00382"/>
    </source>
</evidence>